<dbReference type="Proteomes" id="UP000008748">
    <property type="component" value="Unassembled WGS sequence"/>
</dbReference>
<comment type="caution">
    <text evidence="2">The sequence shown here is derived from an EMBL/GenBank/DDBJ whole genome shotgun (WGS) entry which is preliminary data.</text>
</comment>
<proteinExistence type="predicted"/>
<dbReference type="PATRIC" id="fig|1094552.3.peg.1543"/>
<dbReference type="HOGENOM" id="CLU_2970081_0_0_5"/>
<organism evidence="2 3">
    <name type="scientific">Bartonella birtlesii LL-WM9</name>
    <dbReference type="NCBI Taxonomy" id="1094552"/>
    <lineage>
        <taxon>Bacteria</taxon>
        <taxon>Pseudomonadati</taxon>
        <taxon>Pseudomonadota</taxon>
        <taxon>Alphaproteobacteria</taxon>
        <taxon>Hyphomicrobiales</taxon>
        <taxon>Bartonellaceae</taxon>
        <taxon>Bartonella</taxon>
    </lineage>
</organism>
<feature type="compositionally biased region" description="Acidic residues" evidence="1">
    <location>
        <begin position="37"/>
        <end position="48"/>
    </location>
</feature>
<sequence length="58" mass="6512">MRTHPFVVKMGDKFVDEVFYQRLLTATITDYAGNESDSFEAEFDDNGDDLSVSQSNSA</sequence>
<name>J1ITW9_9HYPH</name>
<keyword evidence="3" id="KW-1185">Reference proteome</keyword>
<gene>
    <name evidence="2" type="ORF">ME7_01378</name>
</gene>
<dbReference type="AlphaFoldDB" id="J1ITW9"/>
<accession>J1ITW9</accession>
<protein>
    <submittedName>
        <fullName evidence="2">Uncharacterized protein</fullName>
    </submittedName>
</protein>
<feature type="region of interest" description="Disordered" evidence="1">
    <location>
        <begin position="37"/>
        <end position="58"/>
    </location>
</feature>
<evidence type="ECO:0000313" key="3">
    <source>
        <dbReference type="Proteomes" id="UP000008748"/>
    </source>
</evidence>
<reference evidence="2 3" key="1">
    <citation type="submission" date="2012-03" db="EMBL/GenBank/DDBJ databases">
        <title>The Genome Sequence of Bartonella birtlesii LL-WM9.</title>
        <authorList>
            <consortium name="The Broad Institute Genome Sequencing Platform"/>
            <consortium name="The Broad Institute Genome Sequencing Center for Infectious Disease"/>
            <person name="Feldgarden M."/>
            <person name="Kirby J."/>
            <person name="Kosoy M."/>
            <person name="Birtles R."/>
            <person name="Probert W.S."/>
            <person name="Chiaraviglio L."/>
            <person name="Young S.K."/>
            <person name="Zeng Q."/>
            <person name="Gargeya S."/>
            <person name="Fitzgerald M."/>
            <person name="Haas B."/>
            <person name="Abouelleil A."/>
            <person name="Alvarado L."/>
            <person name="Arachchi H.M."/>
            <person name="Berlin A."/>
            <person name="Chapman S.B."/>
            <person name="Gearin G."/>
            <person name="Goldberg J."/>
            <person name="Griggs A."/>
            <person name="Gujja S."/>
            <person name="Hansen M."/>
            <person name="Heiman D."/>
            <person name="Howarth C."/>
            <person name="Larimer J."/>
            <person name="Lui A."/>
            <person name="MacDonald P.J.P."/>
            <person name="McCowen C."/>
            <person name="Montmayeur A."/>
            <person name="Murphy C."/>
            <person name="Neiman D."/>
            <person name="Pearson M."/>
            <person name="Priest M."/>
            <person name="Roberts A."/>
            <person name="Saif S."/>
            <person name="Shea T."/>
            <person name="Sisk P."/>
            <person name="Stolte C."/>
            <person name="Sykes S."/>
            <person name="Wortman J."/>
            <person name="Nusbaum C."/>
            <person name="Birren B."/>
        </authorList>
    </citation>
    <scope>NUCLEOTIDE SEQUENCE [LARGE SCALE GENOMIC DNA]</scope>
    <source>
        <strain evidence="2 3">LL-WM9</strain>
    </source>
</reference>
<evidence type="ECO:0000256" key="1">
    <source>
        <dbReference type="SAM" id="MobiDB-lite"/>
    </source>
</evidence>
<dbReference type="EMBL" id="AIMC01000032">
    <property type="protein sequence ID" value="EJF75007.1"/>
    <property type="molecule type" value="Genomic_DNA"/>
</dbReference>
<evidence type="ECO:0000313" key="2">
    <source>
        <dbReference type="EMBL" id="EJF75007.1"/>
    </source>
</evidence>